<comment type="caution">
    <text evidence="2">The sequence shown here is derived from an EMBL/GenBank/DDBJ whole genome shotgun (WGS) entry which is preliminary data.</text>
</comment>
<evidence type="ECO:0000313" key="3">
    <source>
        <dbReference type="Proteomes" id="UP000588017"/>
    </source>
</evidence>
<proteinExistence type="predicted"/>
<protein>
    <recommendedName>
        <fullName evidence="4">DUF465 domain-containing protein</fullName>
    </recommendedName>
</protein>
<evidence type="ECO:0000256" key="1">
    <source>
        <dbReference type="SAM" id="Coils"/>
    </source>
</evidence>
<dbReference type="Pfam" id="PF04325">
    <property type="entry name" value="DUF465"/>
    <property type="match status" value="1"/>
</dbReference>
<evidence type="ECO:0000313" key="2">
    <source>
        <dbReference type="EMBL" id="MBB6167877.1"/>
    </source>
</evidence>
<reference evidence="2 3" key="1">
    <citation type="submission" date="2020-08" db="EMBL/GenBank/DDBJ databases">
        <title>Genomic Encyclopedia of Type Strains, Phase IV (KMG-IV): sequencing the most valuable type-strain genomes for metagenomic binning, comparative biology and taxonomic classification.</title>
        <authorList>
            <person name="Goeker M."/>
        </authorList>
    </citation>
    <scope>NUCLEOTIDE SEQUENCE [LARGE SCALE GENOMIC DNA]</scope>
    <source>
        <strain evidence="2 3">DSM 101465</strain>
    </source>
</reference>
<keyword evidence="3" id="KW-1185">Reference proteome</keyword>
<organism evidence="2 3">
    <name type="scientific">Chelatococcus composti</name>
    <dbReference type="NCBI Taxonomy" id="1743235"/>
    <lineage>
        <taxon>Bacteria</taxon>
        <taxon>Pseudomonadati</taxon>
        <taxon>Pseudomonadota</taxon>
        <taxon>Alphaproteobacteria</taxon>
        <taxon>Hyphomicrobiales</taxon>
        <taxon>Chelatococcaceae</taxon>
        <taxon>Chelatococcus</taxon>
    </lineage>
</organism>
<dbReference type="InterPro" id="IPR007420">
    <property type="entry name" value="DUF465"/>
</dbReference>
<dbReference type="RefSeq" id="WP_183333802.1">
    <property type="nucleotide sequence ID" value="NZ_BMHX01000003.1"/>
</dbReference>
<feature type="coiled-coil region" evidence="1">
    <location>
        <begin position="7"/>
        <end position="55"/>
    </location>
</feature>
<dbReference type="EMBL" id="JACHEH010000003">
    <property type="protein sequence ID" value="MBB6167877.1"/>
    <property type="molecule type" value="Genomic_DNA"/>
</dbReference>
<gene>
    <name evidence="2" type="ORF">HNQ73_001500</name>
</gene>
<dbReference type="AlphaFoldDB" id="A0A841K5U1"/>
<dbReference type="Gene3D" id="6.10.280.50">
    <property type="match status" value="1"/>
</dbReference>
<dbReference type="Proteomes" id="UP000588017">
    <property type="component" value="Unassembled WGS sequence"/>
</dbReference>
<accession>A0A841K5U1</accession>
<keyword evidence="1" id="KW-0175">Coiled coil</keyword>
<name>A0A841K5U1_9HYPH</name>
<dbReference type="InterPro" id="IPR038444">
    <property type="entry name" value="DUF465_sf"/>
</dbReference>
<sequence length="62" mass="7078">MSLNAHLAELAKRHQALEREIQAVQASPSADELKIAELKRKKLQLKDEMERLRQSMGSQSVH</sequence>
<evidence type="ECO:0008006" key="4">
    <source>
        <dbReference type="Google" id="ProtNLM"/>
    </source>
</evidence>